<dbReference type="OrthoDB" id="9799894at2"/>
<comment type="caution">
    <text evidence="2">The sequence shown here is derived from an EMBL/GenBank/DDBJ whole genome shotgun (WGS) entry which is preliminary data.</text>
</comment>
<organism evidence="2 3">
    <name type="scientific">Aureimonas flava</name>
    <dbReference type="NCBI Taxonomy" id="2320271"/>
    <lineage>
        <taxon>Bacteria</taxon>
        <taxon>Pseudomonadati</taxon>
        <taxon>Pseudomonadota</taxon>
        <taxon>Alphaproteobacteria</taxon>
        <taxon>Hyphomicrobiales</taxon>
        <taxon>Aurantimonadaceae</taxon>
        <taxon>Aureimonas</taxon>
    </lineage>
</organism>
<dbReference type="InterPro" id="IPR009562">
    <property type="entry name" value="DUF1178"/>
</dbReference>
<evidence type="ECO:0000256" key="1">
    <source>
        <dbReference type="SAM" id="MobiDB-lite"/>
    </source>
</evidence>
<dbReference type="EMBL" id="QYRN01000008">
    <property type="protein sequence ID" value="RIX99215.1"/>
    <property type="molecule type" value="Genomic_DNA"/>
</dbReference>
<dbReference type="Pfam" id="PF06676">
    <property type="entry name" value="DUF1178"/>
    <property type="match status" value="1"/>
</dbReference>
<dbReference type="Proteomes" id="UP000265750">
    <property type="component" value="Unassembled WGS sequence"/>
</dbReference>
<gene>
    <name evidence="2" type="ORF">D3218_15725</name>
</gene>
<keyword evidence="3" id="KW-1185">Reference proteome</keyword>
<name>A0A3A1WI64_9HYPH</name>
<dbReference type="AlphaFoldDB" id="A0A3A1WI64"/>
<sequence>MIRYALRCRRCGHGFDGWFRSSADFDAQGEAGHLACPVCDARAVDKALMRPAIAAAPGSGVSAGSQSGPTGGAVASAPSGEAAALYRRMQEMARKVRAEGENVGAGFAEEARRIHRGEAEERQIWGQASGREVRRLLEDGIPALPLPPLPEDRN</sequence>
<dbReference type="PIRSF" id="PIRSF032131">
    <property type="entry name" value="UCP032131"/>
    <property type="match status" value="1"/>
</dbReference>
<reference evidence="3" key="1">
    <citation type="submission" date="2018-09" db="EMBL/GenBank/DDBJ databases">
        <authorList>
            <person name="Tuo L."/>
        </authorList>
    </citation>
    <scope>NUCLEOTIDE SEQUENCE [LARGE SCALE GENOMIC DNA]</scope>
    <source>
        <strain evidence="3">M2BS4Y-1</strain>
    </source>
</reference>
<proteinExistence type="predicted"/>
<evidence type="ECO:0000313" key="3">
    <source>
        <dbReference type="Proteomes" id="UP000265750"/>
    </source>
</evidence>
<dbReference type="RefSeq" id="WP_119541017.1">
    <property type="nucleotide sequence ID" value="NZ_QYRN01000008.1"/>
</dbReference>
<evidence type="ECO:0000313" key="2">
    <source>
        <dbReference type="EMBL" id="RIX99215.1"/>
    </source>
</evidence>
<feature type="region of interest" description="Disordered" evidence="1">
    <location>
        <begin position="56"/>
        <end position="79"/>
    </location>
</feature>
<protein>
    <submittedName>
        <fullName evidence="2">DUF1178 family protein</fullName>
    </submittedName>
</protein>
<accession>A0A3A1WI64</accession>